<feature type="transmembrane region" description="Helical" evidence="1">
    <location>
        <begin position="73"/>
        <end position="99"/>
    </location>
</feature>
<keyword evidence="1" id="KW-0472">Membrane</keyword>
<keyword evidence="1" id="KW-1133">Transmembrane helix</keyword>
<dbReference type="InterPro" id="IPR031720">
    <property type="entry name" value="DUF4728"/>
</dbReference>
<accession>A0A423SXK9</accession>
<reference evidence="2 3" key="1">
    <citation type="submission" date="2018-04" db="EMBL/GenBank/DDBJ databases">
        <authorList>
            <person name="Zhang X."/>
            <person name="Yuan J."/>
            <person name="Li F."/>
            <person name="Xiang J."/>
        </authorList>
    </citation>
    <scope>NUCLEOTIDE SEQUENCE [LARGE SCALE GENOMIC DNA]</scope>
    <source>
        <tissue evidence="2">Muscle</tissue>
    </source>
</reference>
<dbReference type="OrthoDB" id="6341081at2759"/>
<gene>
    <name evidence="2" type="ORF">C7M84_012916</name>
</gene>
<dbReference type="Pfam" id="PF15860">
    <property type="entry name" value="DUF4728"/>
    <property type="match status" value="1"/>
</dbReference>
<name>A0A423SXK9_PENVA</name>
<dbReference type="PANTHER" id="PTHR36694">
    <property type="entry name" value="PASIFLORA 1, ISOFORM A-RELATED"/>
    <property type="match status" value="1"/>
</dbReference>
<evidence type="ECO:0000313" key="3">
    <source>
        <dbReference type="Proteomes" id="UP000283509"/>
    </source>
</evidence>
<evidence type="ECO:0000313" key="2">
    <source>
        <dbReference type="EMBL" id="ROT68921.1"/>
    </source>
</evidence>
<sequence>MLWQPKGCCCFTRRTGSLILASLSVISGIFGILNLVNIYANHDQNVDLEVVKFCRMNLEAEDMGACRDSVKHIVMLGGATLMLLYVIQVIISSLLIHGVSKNDPCLMVPYMILRLIYIILTITGGAALCIALIVVGDLTSMSIVAAVAFGYIFLETYFLLVIRAHYLQMRKESGYDHVELEEECPTTPKTIGKNAD</sequence>
<dbReference type="Proteomes" id="UP000283509">
    <property type="component" value="Unassembled WGS sequence"/>
</dbReference>
<dbReference type="EMBL" id="QCYY01002621">
    <property type="protein sequence ID" value="ROT68921.1"/>
    <property type="molecule type" value="Genomic_DNA"/>
</dbReference>
<protein>
    <submittedName>
        <fullName evidence="2">Uncharacterized protein</fullName>
    </submittedName>
</protein>
<feature type="transmembrane region" description="Helical" evidence="1">
    <location>
        <begin position="20"/>
        <end position="40"/>
    </location>
</feature>
<proteinExistence type="predicted"/>
<keyword evidence="1" id="KW-0812">Transmembrane</keyword>
<keyword evidence="3" id="KW-1185">Reference proteome</keyword>
<feature type="transmembrane region" description="Helical" evidence="1">
    <location>
        <begin position="111"/>
        <end position="135"/>
    </location>
</feature>
<comment type="caution">
    <text evidence="2">The sequence shown here is derived from an EMBL/GenBank/DDBJ whole genome shotgun (WGS) entry which is preliminary data.</text>
</comment>
<dbReference type="AlphaFoldDB" id="A0A423SXK9"/>
<feature type="transmembrane region" description="Helical" evidence="1">
    <location>
        <begin position="141"/>
        <end position="162"/>
    </location>
</feature>
<dbReference type="PANTHER" id="PTHR36694:SF11">
    <property type="entry name" value="LP21121P-RELATED"/>
    <property type="match status" value="1"/>
</dbReference>
<organism evidence="2 3">
    <name type="scientific">Penaeus vannamei</name>
    <name type="common">Whiteleg shrimp</name>
    <name type="synonym">Litopenaeus vannamei</name>
    <dbReference type="NCBI Taxonomy" id="6689"/>
    <lineage>
        <taxon>Eukaryota</taxon>
        <taxon>Metazoa</taxon>
        <taxon>Ecdysozoa</taxon>
        <taxon>Arthropoda</taxon>
        <taxon>Crustacea</taxon>
        <taxon>Multicrustacea</taxon>
        <taxon>Malacostraca</taxon>
        <taxon>Eumalacostraca</taxon>
        <taxon>Eucarida</taxon>
        <taxon>Decapoda</taxon>
        <taxon>Dendrobranchiata</taxon>
        <taxon>Penaeoidea</taxon>
        <taxon>Penaeidae</taxon>
        <taxon>Penaeus</taxon>
    </lineage>
</organism>
<evidence type="ECO:0000256" key="1">
    <source>
        <dbReference type="SAM" id="Phobius"/>
    </source>
</evidence>
<reference evidence="2 3" key="2">
    <citation type="submission" date="2019-01" db="EMBL/GenBank/DDBJ databases">
        <title>The decoding of complex shrimp genome reveals the adaptation for benthos swimmer, frequently molting mechanism and breeding impact on genome.</title>
        <authorList>
            <person name="Sun Y."/>
            <person name="Gao Y."/>
            <person name="Yu Y."/>
        </authorList>
    </citation>
    <scope>NUCLEOTIDE SEQUENCE [LARGE SCALE GENOMIC DNA]</scope>
    <source>
        <tissue evidence="2">Muscle</tissue>
    </source>
</reference>